<dbReference type="PANTHER" id="PTHR42714">
    <property type="entry name" value="TRNA MODIFICATION GTPASE GTPBP3"/>
    <property type="match status" value="1"/>
</dbReference>
<dbReference type="GO" id="GO:0002098">
    <property type="term" value="P:tRNA wobble uridine modification"/>
    <property type="evidence" value="ECO:0007669"/>
    <property type="project" value="TreeGrafter"/>
</dbReference>
<dbReference type="PANTHER" id="PTHR42714:SF2">
    <property type="entry name" value="TRNA MODIFICATION GTPASE GTPBP3, MITOCHONDRIAL"/>
    <property type="match status" value="1"/>
</dbReference>
<keyword evidence="3 5" id="KW-1133">Transmembrane helix</keyword>
<evidence type="ECO:0000256" key="4">
    <source>
        <dbReference type="ARBA" id="ARBA00023136"/>
    </source>
</evidence>
<evidence type="ECO:0000313" key="8">
    <source>
        <dbReference type="Proteomes" id="UP000243807"/>
    </source>
</evidence>
<dbReference type="InterPro" id="IPR027417">
    <property type="entry name" value="P-loop_NTPase"/>
</dbReference>
<dbReference type="OrthoDB" id="5940879at2"/>
<keyword evidence="8" id="KW-1185">Reference proteome</keyword>
<evidence type="ECO:0000313" key="7">
    <source>
        <dbReference type="EMBL" id="APZ44130.1"/>
    </source>
</evidence>
<dbReference type="InterPro" id="IPR021147">
    <property type="entry name" value="DUF697"/>
</dbReference>
<dbReference type="RefSeq" id="WP_076837753.1">
    <property type="nucleotide sequence ID" value="NZ_CP019434.1"/>
</dbReference>
<feature type="domain" description="G" evidence="6">
    <location>
        <begin position="124"/>
        <end position="233"/>
    </location>
</feature>
<dbReference type="SUPFAM" id="SSF52540">
    <property type="entry name" value="P-loop containing nucleoside triphosphate hydrolases"/>
    <property type="match status" value="1"/>
</dbReference>
<accession>A0A1P8UJW9</accession>
<comment type="subcellular location">
    <subcellularLocation>
        <location evidence="1">Membrane</location>
        <topology evidence="1">Multi-pass membrane protein</topology>
    </subcellularLocation>
</comment>
<dbReference type="Proteomes" id="UP000243807">
    <property type="component" value="Chromosome"/>
</dbReference>
<evidence type="ECO:0000256" key="3">
    <source>
        <dbReference type="ARBA" id="ARBA00022989"/>
    </source>
</evidence>
<organism evidence="7 8">
    <name type="scientific">Acidihalobacter ferrooxydans</name>
    <dbReference type="NCBI Taxonomy" id="1765967"/>
    <lineage>
        <taxon>Bacteria</taxon>
        <taxon>Pseudomonadati</taxon>
        <taxon>Pseudomonadota</taxon>
        <taxon>Gammaproteobacteria</taxon>
        <taxon>Chromatiales</taxon>
        <taxon>Ectothiorhodospiraceae</taxon>
        <taxon>Acidihalobacter</taxon>
    </lineage>
</organism>
<dbReference type="Gene3D" id="3.40.50.300">
    <property type="entry name" value="P-loop containing nucleotide triphosphate hydrolases"/>
    <property type="match status" value="1"/>
</dbReference>
<evidence type="ECO:0000256" key="1">
    <source>
        <dbReference type="ARBA" id="ARBA00004141"/>
    </source>
</evidence>
<dbReference type="AlphaFoldDB" id="A0A1P8UJW9"/>
<dbReference type="Pfam" id="PF05128">
    <property type="entry name" value="DUF697"/>
    <property type="match status" value="1"/>
</dbReference>
<evidence type="ECO:0000259" key="6">
    <source>
        <dbReference type="Pfam" id="PF01926"/>
    </source>
</evidence>
<keyword evidence="4 5" id="KW-0472">Membrane</keyword>
<protein>
    <recommendedName>
        <fullName evidence="6">G domain-containing protein</fullName>
    </recommendedName>
</protein>
<name>A0A1P8UJW9_9GAMM</name>
<evidence type="ECO:0000256" key="5">
    <source>
        <dbReference type="SAM" id="Phobius"/>
    </source>
</evidence>
<dbReference type="KEGG" id="afy:BW247_14370"/>
<dbReference type="Pfam" id="PF01926">
    <property type="entry name" value="MMR_HSR1"/>
    <property type="match status" value="1"/>
</dbReference>
<evidence type="ECO:0000256" key="2">
    <source>
        <dbReference type="ARBA" id="ARBA00022692"/>
    </source>
</evidence>
<dbReference type="STRING" id="1765967.BW247_14370"/>
<dbReference type="GO" id="GO:0005525">
    <property type="term" value="F:GTP binding"/>
    <property type="evidence" value="ECO:0007669"/>
    <property type="project" value="InterPro"/>
</dbReference>
<dbReference type="GO" id="GO:0030488">
    <property type="term" value="P:tRNA methylation"/>
    <property type="evidence" value="ECO:0007669"/>
    <property type="project" value="TreeGrafter"/>
</dbReference>
<dbReference type="EMBL" id="CP019434">
    <property type="protein sequence ID" value="APZ44130.1"/>
    <property type="molecule type" value="Genomic_DNA"/>
</dbReference>
<proteinExistence type="predicted"/>
<dbReference type="GO" id="GO:0016020">
    <property type="term" value="C:membrane"/>
    <property type="evidence" value="ECO:0007669"/>
    <property type="project" value="UniProtKB-SubCell"/>
</dbReference>
<reference evidence="7 8" key="1">
    <citation type="submission" date="2017-01" db="EMBL/GenBank/DDBJ databases">
        <title>Draft sequence of Acidihalobacter ferrooxidans strain DSM 14175 (strain V8).</title>
        <authorList>
            <person name="Khaleque H.N."/>
            <person name="Ramsay J.P."/>
            <person name="Murphy R.J.T."/>
            <person name="Kaksonen A.H."/>
            <person name="Boxall N.J."/>
            <person name="Watkin E.L.J."/>
        </authorList>
    </citation>
    <scope>NUCLEOTIDE SEQUENCE [LARGE SCALE GENOMIC DNA]</scope>
    <source>
        <strain evidence="7 8">V8</strain>
    </source>
</reference>
<dbReference type="InterPro" id="IPR006073">
    <property type="entry name" value="GTP-bd"/>
</dbReference>
<gene>
    <name evidence="7" type="ORF">BW247_14370</name>
</gene>
<dbReference type="GO" id="GO:0005737">
    <property type="term" value="C:cytoplasm"/>
    <property type="evidence" value="ECO:0007669"/>
    <property type="project" value="TreeGrafter"/>
</dbReference>
<feature type="transmembrane region" description="Helical" evidence="5">
    <location>
        <begin position="46"/>
        <end position="67"/>
    </location>
</feature>
<dbReference type="CDD" id="cd00880">
    <property type="entry name" value="Era_like"/>
    <property type="match status" value="1"/>
</dbReference>
<keyword evidence="2 5" id="KW-0812">Transmembrane</keyword>
<sequence>MALKPAVRWALAGVAVLALLLLLVLSLALTDLLLRVWQRLAQTPPWVFYTWLGVFLALSGGGVWLIVRLLRAPPAPTAPETPPLTEAELGARLEQAAGRGVDVETARAELAELGRRRAAGTLYVALFGEVSVGKSSLIRALVPGAEAEVGVEAGVTRAVRHYRWRAPQGDELVLTDVPGTGEVGGELDALAREEAQRAQLVVYVAEGDLTHSEHQALSALAALHKPLILALNKQDRYRAQELEAVVGRVRERLRAAALPAPVVTVSAGGQREVIRELPDGTEIHETRALAPQVDGLRKALTRAVEGDAALLERLRDGAIFALAAHKLEQAELGWRREQAETLVRQTSRKAALAALATVAPGADVLVQGYLGTALVRGLCELYGVPVQEIDVEQLLKLLQTRLGRVTPLVLSVVGNGLKAFPGLGTVVGGAVQAVAYGLIFDALGRAVARTLEQRGTLTQGAVEQSFKEVLGENLETRARALAAWLVETRGRRGA</sequence>